<dbReference type="UniPathway" id="UPA00378"/>
<feature type="transmembrane region" description="Helical" evidence="14">
    <location>
        <begin position="112"/>
        <end position="131"/>
    </location>
</feature>
<dbReference type="SUPFAM" id="SSF82109">
    <property type="entry name" value="MIR domain"/>
    <property type="match status" value="1"/>
</dbReference>
<evidence type="ECO:0000256" key="10">
    <source>
        <dbReference type="ARBA" id="ARBA00022989"/>
    </source>
</evidence>
<keyword evidence="5 16" id="KW-0328">Glycosyltransferase</keyword>
<evidence type="ECO:0000256" key="2">
    <source>
        <dbReference type="ARBA" id="ARBA00004922"/>
    </source>
</evidence>
<protein>
    <recommendedName>
        <fullName evidence="4">dolichyl-phosphate-mannose--protein mannosyltransferase</fullName>
        <ecNumber evidence="4">2.4.1.109</ecNumber>
    </recommendedName>
</protein>
<feature type="transmembrane region" description="Helical" evidence="14">
    <location>
        <begin position="167"/>
        <end position="184"/>
    </location>
</feature>
<feature type="domain" description="MIR" evidence="15">
    <location>
        <begin position="255"/>
        <end position="315"/>
    </location>
</feature>
<keyword evidence="11 14" id="KW-0472">Membrane</keyword>
<keyword evidence="17" id="KW-1185">Reference proteome</keyword>
<dbReference type="PROSITE" id="PS50919">
    <property type="entry name" value="MIR"/>
    <property type="match status" value="2"/>
</dbReference>
<feature type="non-terminal residue" evidence="16">
    <location>
        <position position="1"/>
    </location>
</feature>
<evidence type="ECO:0000256" key="4">
    <source>
        <dbReference type="ARBA" id="ARBA00012839"/>
    </source>
</evidence>
<dbReference type="EC" id="2.4.1.109" evidence="4"/>
<sequence>ISLVIVTTLSFLTRCWKINDPGKVVFDEVHFGKFASYYLRREYYFDVHPPLGKLMLAGMGWFIGYDGHFLFDNIGDDYAENNVPYIGLRLLPATAGALIIPIVFLTLKEMGLSVAGATFGALLLVFDNSLITQSRLILLDSMLTVFCVLSIYTWIKFYKQRHHVKMVGLFTVACVGIAVLFDLWELLDIRKGLSLREFSRHFAARALCLIFLPLAIYLVFFYIHFAILIKSGPGDAFMSPAFQAELVGSELVTGSSAVPYYSNVTFKHRDTSVFLHSHIDRYPLRYEDARVSSAGQQVTGYPHRDTNNFWVVEPVDLEHYPPAAAYTPTDEETTRGVRYLRHNDLVRLRHLRTTSHLVTHDVASPLTPTHMEMTSISPEDSLKRYNETLWRVELVDGSAGDKVK</sequence>
<dbReference type="AlphaFoldDB" id="A0A4P9VUC6"/>
<evidence type="ECO:0000259" key="15">
    <source>
        <dbReference type="PROSITE" id="PS50919"/>
    </source>
</evidence>
<dbReference type="InterPro" id="IPR036300">
    <property type="entry name" value="MIR_dom_sf"/>
</dbReference>
<dbReference type="InterPro" id="IPR027005">
    <property type="entry name" value="PMT-like"/>
</dbReference>
<feature type="transmembrane region" description="Helical" evidence="14">
    <location>
        <begin position="83"/>
        <end position="105"/>
    </location>
</feature>
<dbReference type="InterPro" id="IPR016093">
    <property type="entry name" value="MIR_motif"/>
</dbReference>
<organism evidence="16 17">
    <name type="scientific">Blyttiomyces helicus</name>
    <dbReference type="NCBI Taxonomy" id="388810"/>
    <lineage>
        <taxon>Eukaryota</taxon>
        <taxon>Fungi</taxon>
        <taxon>Fungi incertae sedis</taxon>
        <taxon>Chytridiomycota</taxon>
        <taxon>Chytridiomycota incertae sedis</taxon>
        <taxon>Chytridiomycetes</taxon>
        <taxon>Chytridiomycetes incertae sedis</taxon>
        <taxon>Blyttiomyces</taxon>
    </lineage>
</organism>
<dbReference type="Gene3D" id="2.80.10.50">
    <property type="match status" value="1"/>
</dbReference>
<name>A0A4P9VUC6_9FUNG</name>
<evidence type="ECO:0000256" key="9">
    <source>
        <dbReference type="ARBA" id="ARBA00022824"/>
    </source>
</evidence>
<proteinExistence type="inferred from homology"/>
<feature type="domain" description="MIR" evidence="15">
    <location>
        <begin position="337"/>
        <end position="395"/>
    </location>
</feature>
<evidence type="ECO:0000313" key="16">
    <source>
        <dbReference type="EMBL" id="RKO83191.1"/>
    </source>
</evidence>
<dbReference type="GO" id="GO:0005789">
    <property type="term" value="C:endoplasmic reticulum membrane"/>
    <property type="evidence" value="ECO:0007669"/>
    <property type="project" value="UniProtKB-SubCell"/>
</dbReference>
<evidence type="ECO:0000256" key="1">
    <source>
        <dbReference type="ARBA" id="ARBA00004477"/>
    </source>
</evidence>
<keyword evidence="7 14" id="KW-0812">Transmembrane</keyword>
<feature type="non-terminal residue" evidence="16">
    <location>
        <position position="404"/>
    </location>
</feature>
<feature type="transmembrane region" description="Helical" evidence="14">
    <location>
        <begin position="137"/>
        <end position="155"/>
    </location>
</feature>
<evidence type="ECO:0000256" key="7">
    <source>
        <dbReference type="ARBA" id="ARBA00022692"/>
    </source>
</evidence>
<evidence type="ECO:0000256" key="14">
    <source>
        <dbReference type="SAM" id="Phobius"/>
    </source>
</evidence>
<keyword evidence="10 14" id="KW-1133">Transmembrane helix</keyword>
<dbReference type="SMART" id="SM00472">
    <property type="entry name" value="MIR"/>
    <property type="match status" value="2"/>
</dbReference>
<dbReference type="InterPro" id="IPR003342">
    <property type="entry name" value="ArnT-like_N"/>
</dbReference>
<evidence type="ECO:0000256" key="5">
    <source>
        <dbReference type="ARBA" id="ARBA00022676"/>
    </source>
</evidence>
<evidence type="ECO:0000256" key="12">
    <source>
        <dbReference type="ARBA" id="ARBA00045085"/>
    </source>
</evidence>
<dbReference type="Proteomes" id="UP000269721">
    <property type="component" value="Unassembled WGS sequence"/>
</dbReference>
<dbReference type="OrthoDB" id="292747at2759"/>
<evidence type="ECO:0000313" key="17">
    <source>
        <dbReference type="Proteomes" id="UP000269721"/>
    </source>
</evidence>
<evidence type="ECO:0000256" key="13">
    <source>
        <dbReference type="ARBA" id="ARBA00045102"/>
    </source>
</evidence>
<comment type="pathway">
    <text evidence="2">Protein modification; protein glycosylation.</text>
</comment>
<evidence type="ECO:0000256" key="6">
    <source>
        <dbReference type="ARBA" id="ARBA00022679"/>
    </source>
</evidence>
<evidence type="ECO:0000256" key="11">
    <source>
        <dbReference type="ARBA" id="ARBA00023136"/>
    </source>
</evidence>
<keyword evidence="6 16" id="KW-0808">Transferase</keyword>
<comment type="catalytic activity">
    <reaction evidence="12">
        <text>a di-trans,poly-cis-dolichyl beta-D-mannosyl phosphate + L-threonyl-[protein] = 3-O-(alpha-D-mannosyl)-L-threonyl-[protein] + a di-trans,poly-cis-dolichyl phosphate + H(+)</text>
        <dbReference type="Rhea" id="RHEA:53396"/>
        <dbReference type="Rhea" id="RHEA-COMP:11060"/>
        <dbReference type="Rhea" id="RHEA-COMP:13547"/>
        <dbReference type="Rhea" id="RHEA-COMP:19498"/>
        <dbReference type="Rhea" id="RHEA-COMP:19501"/>
        <dbReference type="ChEBI" id="CHEBI:15378"/>
        <dbReference type="ChEBI" id="CHEBI:30013"/>
        <dbReference type="ChEBI" id="CHEBI:57683"/>
        <dbReference type="ChEBI" id="CHEBI:58211"/>
        <dbReference type="ChEBI" id="CHEBI:137323"/>
        <dbReference type="EC" id="2.4.1.109"/>
    </reaction>
</comment>
<dbReference type="Pfam" id="PF02366">
    <property type="entry name" value="PMT"/>
    <property type="match status" value="2"/>
</dbReference>
<dbReference type="GO" id="GO:0004169">
    <property type="term" value="F:dolichyl-phosphate-mannose-protein mannosyltransferase activity"/>
    <property type="evidence" value="ECO:0007669"/>
    <property type="project" value="UniProtKB-EC"/>
</dbReference>
<dbReference type="PANTHER" id="PTHR10050">
    <property type="entry name" value="DOLICHYL-PHOSPHATE-MANNOSE--PROTEIN MANNOSYLTRANSFERASE"/>
    <property type="match status" value="1"/>
</dbReference>
<feature type="transmembrane region" description="Helical" evidence="14">
    <location>
        <begin position="204"/>
        <end position="229"/>
    </location>
</feature>
<keyword evidence="9" id="KW-0256">Endoplasmic reticulum</keyword>
<dbReference type="EMBL" id="ML001548">
    <property type="protein sequence ID" value="RKO83191.1"/>
    <property type="molecule type" value="Genomic_DNA"/>
</dbReference>
<accession>A0A4P9VUC6</accession>
<comment type="subcellular location">
    <subcellularLocation>
        <location evidence="1">Endoplasmic reticulum membrane</location>
        <topology evidence="1">Multi-pass membrane protein</topology>
    </subcellularLocation>
</comment>
<reference evidence="17" key="1">
    <citation type="journal article" date="2018" name="Nat. Microbiol.">
        <title>Leveraging single-cell genomics to expand the fungal tree of life.</title>
        <authorList>
            <person name="Ahrendt S.R."/>
            <person name="Quandt C.A."/>
            <person name="Ciobanu D."/>
            <person name="Clum A."/>
            <person name="Salamov A."/>
            <person name="Andreopoulos B."/>
            <person name="Cheng J.F."/>
            <person name="Woyke T."/>
            <person name="Pelin A."/>
            <person name="Henrissat B."/>
            <person name="Reynolds N.K."/>
            <person name="Benny G.L."/>
            <person name="Smith M.E."/>
            <person name="James T.Y."/>
            <person name="Grigoriev I.V."/>
        </authorList>
    </citation>
    <scope>NUCLEOTIDE SEQUENCE [LARGE SCALE GENOMIC DNA]</scope>
</reference>
<dbReference type="Pfam" id="PF02815">
    <property type="entry name" value="MIR"/>
    <property type="match status" value="1"/>
</dbReference>
<feature type="transmembrane region" description="Helical" evidence="14">
    <location>
        <begin position="43"/>
        <end position="63"/>
    </location>
</feature>
<dbReference type="PANTHER" id="PTHR10050:SF51">
    <property type="entry name" value="PROTEIN O-MANNOSYL-TRANSFERASE 1"/>
    <property type="match status" value="1"/>
</dbReference>
<gene>
    <name evidence="16" type="ORF">BDK51DRAFT_12920</name>
</gene>
<evidence type="ECO:0000256" key="8">
    <source>
        <dbReference type="ARBA" id="ARBA00022737"/>
    </source>
</evidence>
<comment type="catalytic activity">
    <reaction evidence="13">
        <text>a di-trans,poly-cis-dolichyl beta-D-mannosyl phosphate + L-seryl-[protein] = 3-O-(alpha-D-mannosyl)-L-seryl-[protein] + a di-trans,poly-cis-dolichyl phosphate + H(+)</text>
        <dbReference type="Rhea" id="RHEA:17377"/>
        <dbReference type="Rhea" id="RHEA-COMP:9863"/>
        <dbReference type="Rhea" id="RHEA-COMP:13546"/>
        <dbReference type="Rhea" id="RHEA-COMP:19498"/>
        <dbReference type="Rhea" id="RHEA-COMP:19501"/>
        <dbReference type="ChEBI" id="CHEBI:15378"/>
        <dbReference type="ChEBI" id="CHEBI:29999"/>
        <dbReference type="ChEBI" id="CHEBI:57683"/>
        <dbReference type="ChEBI" id="CHEBI:58211"/>
        <dbReference type="ChEBI" id="CHEBI:137321"/>
        <dbReference type="EC" id="2.4.1.109"/>
    </reaction>
</comment>
<keyword evidence="8" id="KW-0677">Repeat</keyword>
<comment type="similarity">
    <text evidence="3">Belongs to the glycosyltransferase 39 family.</text>
</comment>
<evidence type="ECO:0000256" key="3">
    <source>
        <dbReference type="ARBA" id="ARBA00007222"/>
    </source>
</evidence>